<protein>
    <recommendedName>
        <fullName evidence="4">Amino acid permease/ SLC12A domain-containing protein</fullName>
    </recommendedName>
</protein>
<proteinExistence type="predicted"/>
<evidence type="ECO:0008006" key="4">
    <source>
        <dbReference type="Google" id="ProtNLM"/>
    </source>
</evidence>
<dbReference type="OrthoDB" id="5982228at2759"/>
<dbReference type="GO" id="GO:0022857">
    <property type="term" value="F:transmembrane transporter activity"/>
    <property type="evidence" value="ECO:0007669"/>
    <property type="project" value="InterPro"/>
</dbReference>
<feature type="transmembrane region" description="Helical" evidence="1">
    <location>
        <begin position="169"/>
        <end position="189"/>
    </location>
</feature>
<dbReference type="Proteomes" id="UP000800200">
    <property type="component" value="Unassembled WGS sequence"/>
</dbReference>
<name>A0A6A6DY85_9PEZI</name>
<reference evidence="2" key="1">
    <citation type="journal article" date="2020" name="Stud. Mycol.">
        <title>101 Dothideomycetes genomes: a test case for predicting lifestyles and emergence of pathogens.</title>
        <authorList>
            <person name="Haridas S."/>
            <person name="Albert R."/>
            <person name="Binder M."/>
            <person name="Bloem J."/>
            <person name="Labutti K."/>
            <person name="Salamov A."/>
            <person name="Andreopoulos B."/>
            <person name="Baker S."/>
            <person name="Barry K."/>
            <person name="Bills G."/>
            <person name="Bluhm B."/>
            <person name="Cannon C."/>
            <person name="Castanera R."/>
            <person name="Culley D."/>
            <person name="Daum C."/>
            <person name="Ezra D."/>
            <person name="Gonzalez J."/>
            <person name="Henrissat B."/>
            <person name="Kuo A."/>
            <person name="Liang C."/>
            <person name="Lipzen A."/>
            <person name="Lutzoni F."/>
            <person name="Magnuson J."/>
            <person name="Mondo S."/>
            <person name="Nolan M."/>
            <person name="Ohm R."/>
            <person name="Pangilinan J."/>
            <person name="Park H.-J."/>
            <person name="Ramirez L."/>
            <person name="Alfaro M."/>
            <person name="Sun H."/>
            <person name="Tritt A."/>
            <person name="Yoshinaga Y."/>
            <person name="Zwiers L.-H."/>
            <person name="Turgeon B."/>
            <person name="Goodwin S."/>
            <person name="Spatafora J."/>
            <person name="Crous P."/>
            <person name="Grigoriev I."/>
        </authorList>
    </citation>
    <scope>NUCLEOTIDE SEQUENCE</scope>
    <source>
        <strain evidence="2">CBS 207.26</strain>
    </source>
</reference>
<accession>A0A6A6DY85</accession>
<dbReference type="AlphaFoldDB" id="A0A6A6DY85"/>
<keyword evidence="1" id="KW-0472">Membrane</keyword>
<keyword evidence="1" id="KW-0812">Transmembrane</keyword>
<gene>
    <name evidence="2" type="ORF">K469DRAFT_688646</name>
</gene>
<evidence type="ECO:0000313" key="3">
    <source>
        <dbReference type="Proteomes" id="UP000800200"/>
    </source>
</evidence>
<keyword evidence="1" id="KW-1133">Transmembrane helix</keyword>
<keyword evidence="3" id="KW-1185">Reference proteome</keyword>
<dbReference type="GO" id="GO:0016020">
    <property type="term" value="C:membrane"/>
    <property type="evidence" value="ECO:0007669"/>
    <property type="project" value="UniProtKB-SubCell"/>
</dbReference>
<evidence type="ECO:0000256" key="1">
    <source>
        <dbReference type="SAM" id="Phobius"/>
    </source>
</evidence>
<dbReference type="EMBL" id="ML994637">
    <property type="protein sequence ID" value="KAF2184651.1"/>
    <property type="molecule type" value="Genomic_DNA"/>
</dbReference>
<organism evidence="2 3">
    <name type="scientific">Zopfia rhizophila CBS 207.26</name>
    <dbReference type="NCBI Taxonomy" id="1314779"/>
    <lineage>
        <taxon>Eukaryota</taxon>
        <taxon>Fungi</taxon>
        <taxon>Dikarya</taxon>
        <taxon>Ascomycota</taxon>
        <taxon>Pezizomycotina</taxon>
        <taxon>Dothideomycetes</taxon>
        <taxon>Dothideomycetes incertae sedis</taxon>
        <taxon>Zopfiaceae</taxon>
        <taxon>Zopfia</taxon>
    </lineage>
</organism>
<sequence length="294" mass="33218">MISVFSTYRGWENANYVTGEMGALGERTPAGTLKIGALLAASTVWILSLFPSEYMVLDSDTITDKHPDLGMVLYFAPKVFGSSLGMKVCLAISAFGNVLAVTYTVSKGIISNLNLYYPTTSNDYIFVTGLFTYRHLVVSGFVTMGSLCLEWRMREVLGHYHLIFFKCKWLLWPVSIIFALIDLPVLIFSAKPADAWEIPRLWWPVTSFPIMTGSLIYWGVMMIVQIKAKSKGKNEKKPRTIGSIIGFEVKIYRADEGTPEEMEESIVQSRQDGSKRMVYYEVYSLVTRLFVRLD</sequence>
<feature type="transmembrane region" description="Helical" evidence="1">
    <location>
        <begin position="84"/>
        <end position="105"/>
    </location>
</feature>
<feature type="transmembrane region" description="Helical" evidence="1">
    <location>
        <begin position="125"/>
        <end position="149"/>
    </location>
</feature>
<feature type="transmembrane region" description="Helical" evidence="1">
    <location>
        <begin position="201"/>
        <end position="224"/>
    </location>
</feature>
<evidence type="ECO:0000313" key="2">
    <source>
        <dbReference type="EMBL" id="KAF2184651.1"/>
    </source>
</evidence>